<keyword evidence="3" id="KW-1185">Reference proteome</keyword>
<keyword evidence="1" id="KW-1133">Transmembrane helix</keyword>
<protein>
    <submittedName>
        <fullName evidence="2">Uncharacterized protein</fullName>
    </submittedName>
</protein>
<proteinExistence type="predicted"/>
<dbReference type="AlphaFoldDB" id="A0A8R1IDQ3"/>
<dbReference type="EnsemblMetazoa" id="CJA24923c.1">
    <property type="protein sequence ID" value="CJA24923c.1"/>
    <property type="gene ID" value="WBGene00180495"/>
</dbReference>
<keyword evidence="1" id="KW-0472">Membrane</keyword>
<organism evidence="2 3">
    <name type="scientific">Caenorhabditis japonica</name>
    <dbReference type="NCBI Taxonomy" id="281687"/>
    <lineage>
        <taxon>Eukaryota</taxon>
        <taxon>Metazoa</taxon>
        <taxon>Ecdysozoa</taxon>
        <taxon>Nematoda</taxon>
        <taxon>Chromadorea</taxon>
        <taxon>Rhabditida</taxon>
        <taxon>Rhabditina</taxon>
        <taxon>Rhabditomorpha</taxon>
        <taxon>Rhabditoidea</taxon>
        <taxon>Rhabditidae</taxon>
        <taxon>Peloderinae</taxon>
        <taxon>Caenorhabditis</taxon>
    </lineage>
</organism>
<keyword evidence="1" id="KW-0812">Transmembrane</keyword>
<evidence type="ECO:0000256" key="1">
    <source>
        <dbReference type="SAM" id="Phobius"/>
    </source>
</evidence>
<evidence type="ECO:0000313" key="2">
    <source>
        <dbReference type="EnsemblMetazoa" id="CJA24923c.1"/>
    </source>
</evidence>
<reference evidence="2" key="2">
    <citation type="submission" date="2022-06" db="UniProtKB">
        <authorList>
            <consortium name="EnsemblMetazoa"/>
        </authorList>
    </citation>
    <scope>IDENTIFICATION</scope>
    <source>
        <strain evidence="2">DF5081</strain>
    </source>
</reference>
<feature type="transmembrane region" description="Helical" evidence="1">
    <location>
        <begin position="59"/>
        <end position="82"/>
    </location>
</feature>
<evidence type="ECO:0000313" key="3">
    <source>
        <dbReference type="Proteomes" id="UP000005237"/>
    </source>
</evidence>
<accession>A0A8R1IDQ3</accession>
<sequence length="94" mass="11048">MPGPSGRLGFWSNMPETERLRDERILSPWSLLQFEYAPPFFPFYLSTVTKIQSTTYMRIGLIVLIFIALLVIIVSTLLTQFLRPRRFQTTKYDD</sequence>
<dbReference type="Proteomes" id="UP000005237">
    <property type="component" value="Unassembled WGS sequence"/>
</dbReference>
<reference evidence="3" key="1">
    <citation type="submission" date="2010-08" db="EMBL/GenBank/DDBJ databases">
        <authorList>
            <consortium name="Caenorhabditis japonica Sequencing Consortium"/>
            <person name="Wilson R.K."/>
        </authorList>
    </citation>
    <scope>NUCLEOTIDE SEQUENCE [LARGE SCALE GENOMIC DNA]</scope>
    <source>
        <strain evidence="3">DF5081</strain>
    </source>
</reference>
<name>A0A8R1IDQ3_CAEJA</name>